<evidence type="ECO:0000256" key="2">
    <source>
        <dbReference type="SAM" id="MobiDB-lite"/>
    </source>
</evidence>
<comment type="caution">
    <text evidence="4">The sequence shown here is derived from an EMBL/GenBank/DDBJ whole genome shotgun (WGS) entry which is preliminary data.</text>
</comment>
<sequence>MEALQKLVPYYQELLQNWYQLTLDNREYAICLAVSVWLITAVFYSIRIGFLKRSNAKLLKDKTATQTSLDETKEELQTLQQQYTEANERMEQAVEKAETESQHLQASNNQLANSLATMVDCFELNQHNLPAAESENLLTEYEAVVARVLERFQTEQQAKTQLQLTFHAETAKLAEKEMLVSSLQNRLDTQTQQLAKLELAIEHYEDAQRQLEADKQQLAKDMQTRQDEVAQALALEKQNLAAIHSQAQAVLVDNYAEPVTNPDISKKAVEINQPEPVKTEPKSPAPISPVSETSTKQPTETKSQPDDSGNKMKGLFGKAMDKIAKMDEKMGSPGKVDAKSDQSEVAAAQSVAEPVTKVESVELAEADKTKPSESQGLTEKFSGLFSGFKKSADKQSKPLKKETVSVTLDDSELKAGAVEKTDKVTSKLSGLFGKLKSKK</sequence>
<evidence type="ECO:0000256" key="3">
    <source>
        <dbReference type="SAM" id="Phobius"/>
    </source>
</evidence>
<dbReference type="OrthoDB" id="5566297at2"/>
<gene>
    <name evidence="4" type="ORF">A1359_01480</name>
</gene>
<feature type="coiled-coil region" evidence="1">
    <location>
        <begin position="173"/>
        <end position="228"/>
    </location>
</feature>
<protein>
    <submittedName>
        <fullName evidence="4">Uncharacterized protein</fullName>
    </submittedName>
</protein>
<feature type="compositionally biased region" description="Polar residues" evidence="2">
    <location>
        <begin position="290"/>
        <end position="302"/>
    </location>
</feature>
<evidence type="ECO:0000313" key="5">
    <source>
        <dbReference type="Proteomes" id="UP000078476"/>
    </source>
</evidence>
<evidence type="ECO:0000313" key="4">
    <source>
        <dbReference type="EMBL" id="OAI12961.1"/>
    </source>
</evidence>
<keyword evidence="3" id="KW-1133">Transmembrane helix</keyword>
<keyword evidence="1" id="KW-0175">Coiled coil</keyword>
<name>A0A177N557_9GAMM</name>
<evidence type="ECO:0000256" key="1">
    <source>
        <dbReference type="SAM" id="Coils"/>
    </source>
</evidence>
<dbReference type="Proteomes" id="UP000078476">
    <property type="component" value="Unassembled WGS sequence"/>
</dbReference>
<reference evidence="4 5" key="1">
    <citation type="submission" date="2016-03" db="EMBL/GenBank/DDBJ databases">
        <authorList>
            <person name="Ploux O."/>
        </authorList>
    </citation>
    <scope>NUCLEOTIDE SEQUENCE [LARGE SCALE GENOMIC DNA]</scope>
    <source>
        <strain evidence="4 5">R-45370</strain>
    </source>
</reference>
<keyword evidence="3" id="KW-0472">Membrane</keyword>
<keyword evidence="3" id="KW-0812">Transmembrane</keyword>
<proteinExistence type="predicted"/>
<feature type="coiled-coil region" evidence="1">
    <location>
        <begin position="62"/>
        <end position="114"/>
    </location>
</feature>
<dbReference type="RefSeq" id="WP_066984843.1">
    <property type="nucleotide sequence ID" value="NZ_LUUI01000125.1"/>
</dbReference>
<feature type="region of interest" description="Disordered" evidence="2">
    <location>
        <begin position="327"/>
        <end position="356"/>
    </location>
</feature>
<feature type="transmembrane region" description="Helical" evidence="3">
    <location>
        <begin position="27"/>
        <end position="50"/>
    </location>
</feature>
<dbReference type="STRING" id="980561.A1359_01480"/>
<accession>A0A177N557</accession>
<dbReference type="AlphaFoldDB" id="A0A177N557"/>
<dbReference type="EMBL" id="LUUI01000125">
    <property type="protein sequence ID" value="OAI12961.1"/>
    <property type="molecule type" value="Genomic_DNA"/>
</dbReference>
<organism evidence="4 5">
    <name type="scientific">Methylomonas lenta</name>
    <dbReference type="NCBI Taxonomy" id="980561"/>
    <lineage>
        <taxon>Bacteria</taxon>
        <taxon>Pseudomonadati</taxon>
        <taxon>Pseudomonadota</taxon>
        <taxon>Gammaproteobacteria</taxon>
        <taxon>Methylococcales</taxon>
        <taxon>Methylococcaceae</taxon>
        <taxon>Methylomonas</taxon>
    </lineage>
</organism>
<feature type="region of interest" description="Disordered" evidence="2">
    <location>
        <begin position="274"/>
        <end position="314"/>
    </location>
</feature>
<feature type="compositionally biased region" description="Basic and acidic residues" evidence="2">
    <location>
        <begin position="327"/>
        <end position="342"/>
    </location>
</feature>
<keyword evidence="5" id="KW-1185">Reference proteome</keyword>